<accession>A0A409VXA3</accession>
<organism evidence="2 3">
    <name type="scientific">Gymnopilus dilepis</name>
    <dbReference type="NCBI Taxonomy" id="231916"/>
    <lineage>
        <taxon>Eukaryota</taxon>
        <taxon>Fungi</taxon>
        <taxon>Dikarya</taxon>
        <taxon>Basidiomycota</taxon>
        <taxon>Agaricomycotina</taxon>
        <taxon>Agaricomycetes</taxon>
        <taxon>Agaricomycetidae</taxon>
        <taxon>Agaricales</taxon>
        <taxon>Agaricineae</taxon>
        <taxon>Hymenogastraceae</taxon>
        <taxon>Gymnopilus</taxon>
    </lineage>
</organism>
<gene>
    <name evidence="2" type="ORF">CVT26_014086</name>
</gene>
<feature type="region of interest" description="Disordered" evidence="1">
    <location>
        <begin position="86"/>
        <end position="117"/>
    </location>
</feature>
<proteinExistence type="predicted"/>
<dbReference type="OrthoDB" id="3070367at2759"/>
<reference evidence="2 3" key="1">
    <citation type="journal article" date="2018" name="Evol. Lett.">
        <title>Horizontal gene cluster transfer increased hallucinogenic mushroom diversity.</title>
        <authorList>
            <person name="Reynolds H.T."/>
            <person name="Vijayakumar V."/>
            <person name="Gluck-Thaler E."/>
            <person name="Korotkin H.B."/>
            <person name="Matheny P.B."/>
            <person name="Slot J.C."/>
        </authorList>
    </citation>
    <scope>NUCLEOTIDE SEQUENCE [LARGE SCALE GENOMIC DNA]</scope>
    <source>
        <strain evidence="2 3">SRW20</strain>
    </source>
</reference>
<feature type="region of interest" description="Disordered" evidence="1">
    <location>
        <begin position="1"/>
        <end position="29"/>
    </location>
</feature>
<dbReference type="InParanoid" id="A0A409VXA3"/>
<dbReference type="AlphaFoldDB" id="A0A409VXA3"/>
<feature type="region of interest" description="Disordered" evidence="1">
    <location>
        <begin position="42"/>
        <end position="65"/>
    </location>
</feature>
<evidence type="ECO:0000313" key="3">
    <source>
        <dbReference type="Proteomes" id="UP000284706"/>
    </source>
</evidence>
<dbReference type="EMBL" id="NHYE01005525">
    <property type="protein sequence ID" value="PPQ70863.1"/>
    <property type="molecule type" value="Genomic_DNA"/>
</dbReference>
<keyword evidence="3" id="KW-1185">Reference proteome</keyword>
<comment type="caution">
    <text evidence="2">The sequence shown here is derived from an EMBL/GenBank/DDBJ whole genome shotgun (WGS) entry which is preliminary data.</text>
</comment>
<feature type="compositionally biased region" description="Low complexity" evidence="1">
    <location>
        <begin position="42"/>
        <end position="58"/>
    </location>
</feature>
<dbReference type="Proteomes" id="UP000284706">
    <property type="component" value="Unassembled WGS sequence"/>
</dbReference>
<evidence type="ECO:0000256" key="1">
    <source>
        <dbReference type="SAM" id="MobiDB-lite"/>
    </source>
</evidence>
<name>A0A409VXA3_9AGAR</name>
<sequence length="299" mass="33660">MQRPKTAAEILAAAKPAPPKRQRQRAQTESVIPVAQMSMFSSSEPIINPPSASSPARPTFQSGPAHSLNTVQFMTPLTQIRFEQKLGRADEGTRGSGGESRNSDILSHSDVPMSEPDAKAEVIERKPLISRIEEVLALLRGGRLSPFDLVLELLDEYNPEYSGYRTEFYKEENQKLFNILDLIFAQDAGRRKLCTWFKRSEALDIVCEIIGDEMDAVKKVEQISGGLSAVRYDGSELEFPRHNTRPRSSPEQKTATQPKIHLFLVVGSPETGRWREFLRDLCGICIFDEFRRKVADLLK</sequence>
<evidence type="ECO:0000313" key="2">
    <source>
        <dbReference type="EMBL" id="PPQ70863.1"/>
    </source>
</evidence>
<protein>
    <submittedName>
        <fullName evidence="2">Uncharacterized protein</fullName>
    </submittedName>
</protein>